<accession>A0A7R8X9D0</accession>
<dbReference type="GO" id="GO:0051082">
    <property type="term" value="F:unfolded protein binding"/>
    <property type="evidence" value="ECO:0007669"/>
    <property type="project" value="TreeGrafter"/>
</dbReference>
<dbReference type="PANTHER" id="PTHR12967">
    <property type="entry name" value="PROTEIN SHQ1 HOMOLOG"/>
    <property type="match status" value="1"/>
</dbReference>
<feature type="transmembrane region" description="Helical" evidence="4">
    <location>
        <begin position="12"/>
        <end position="32"/>
    </location>
</feature>
<keyword evidence="4" id="KW-0472">Membrane</keyword>
<dbReference type="PANTHER" id="PTHR12967:SF0">
    <property type="entry name" value="PROTEIN SHQ1 HOMOLOG"/>
    <property type="match status" value="1"/>
</dbReference>
<dbReference type="InterPro" id="IPR007009">
    <property type="entry name" value="Shq1_C"/>
</dbReference>
<keyword evidence="4" id="KW-0812">Transmembrane</keyword>
<comment type="similarity">
    <text evidence="1">Belongs to the SHQ1 family.</text>
</comment>
<dbReference type="OrthoDB" id="73639at2759"/>
<dbReference type="EMBL" id="LR899729">
    <property type="protein sequence ID" value="CAD7242068.1"/>
    <property type="molecule type" value="Genomic_DNA"/>
</dbReference>
<feature type="compositionally biased region" description="Polar residues" evidence="3">
    <location>
        <begin position="412"/>
        <end position="425"/>
    </location>
</feature>
<evidence type="ECO:0000313" key="7">
    <source>
        <dbReference type="Proteomes" id="UP000677054"/>
    </source>
</evidence>
<evidence type="ECO:0000313" key="6">
    <source>
        <dbReference type="EMBL" id="CAD7242068.1"/>
    </source>
</evidence>
<dbReference type="AlphaFoldDB" id="A0A7R8X9D0"/>
<dbReference type="PRINTS" id="PR02038">
    <property type="entry name" value="AURORABORA"/>
</dbReference>
<feature type="region of interest" description="Disordered" evidence="3">
    <location>
        <begin position="401"/>
        <end position="434"/>
    </location>
</feature>
<protein>
    <recommendedName>
        <fullName evidence="2">Protein SHQ1 homolog</fullName>
    </recommendedName>
</protein>
<dbReference type="Gene3D" id="2.60.40.790">
    <property type="match status" value="1"/>
</dbReference>
<name>A0A7R8X9D0_9CRUS</name>
<keyword evidence="7" id="KW-1185">Reference proteome</keyword>
<dbReference type="Pfam" id="PF04925">
    <property type="entry name" value="SHQ1"/>
    <property type="match status" value="1"/>
</dbReference>
<dbReference type="Pfam" id="PF21413">
    <property type="entry name" value="SHQ1-like_CS"/>
    <property type="match status" value="1"/>
</dbReference>
<evidence type="ECO:0000256" key="1">
    <source>
        <dbReference type="ARBA" id="ARBA00005607"/>
    </source>
</evidence>
<dbReference type="GO" id="GO:0005654">
    <property type="term" value="C:nucleoplasm"/>
    <property type="evidence" value="ECO:0007669"/>
    <property type="project" value="TreeGrafter"/>
</dbReference>
<dbReference type="InterPro" id="IPR007052">
    <property type="entry name" value="CS_dom"/>
</dbReference>
<organism evidence="6">
    <name type="scientific">Darwinula stevensoni</name>
    <dbReference type="NCBI Taxonomy" id="69355"/>
    <lineage>
        <taxon>Eukaryota</taxon>
        <taxon>Metazoa</taxon>
        <taxon>Ecdysozoa</taxon>
        <taxon>Arthropoda</taxon>
        <taxon>Crustacea</taxon>
        <taxon>Oligostraca</taxon>
        <taxon>Ostracoda</taxon>
        <taxon>Podocopa</taxon>
        <taxon>Podocopida</taxon>
        <taxon>Darwinulocopina</taxon>
        <taxon>Darwinuloidea</taxon>
        <taxon>Darwinulidae</taxon>
        <taxon>Darwinula</taxon>
    </lineage>
</organism>
<keyword evidence="4" id="KW-1133">Transmembrane helix</keyword>
<sequence>ALLEFNLELMLVLVLKVQCLSFVFLGLLVIFLHPFSLQRFCFSEDSLKSRNGACQSGLSNLSPLAASNSHCSNGIGVISKQEKVTVESTVTASSSGSASYWHTYRSSSTKENIPNFVTPPFSLRKKALAAGHRFHLSSNFSHKGKFLQPSPLCNQNRKQDPSHQNGLSSKSSFNSAAMSTTPVWNPFEEDLLERLHKPIMSPTTVFARVVSPSKEETSEFQWAIEEQSKLYPTAIEVKPHHLLQSPIDPHVEQLIQEKIDRYFEEVHSVFSPADADIRMKAQLRCTSTEECICCTKAEAPHTDVGSQTCLSFPVDLPEEVEGVLRKYYLIPPIPLDEGNGNRREDSMGNTSLTRRKLRFLSGDNDDSHMSFKDAAHLDDPDPQFVSSCAISGNGAHLDLAGSPIGGGDSKRMSVTPQGTFQSPTVSPIGPHHDLDTHLPNFTLASPLLQNSVSATAQSGKNQRSFELGLTNSPMEDSYTTMASLSMDEHDFGLHSNVFQSTCDPKTAGSSTIHLPSSMSFGNSASHDTGYNTGCVSSVWPAIEEESIGTEKHMHQQAQNDMTFTHPITASTPTRKAGHQFLKCQNVTPRLGLSVPWYWGIRIETTNFCHHWESMITPKFSISQTQKFLEFDIEARYASLQDAEVFVEDCDFRFFARPYYLRLFLPKPVVESDENKAEYNADTGHFRIQISKKEEGEVFPDLDMVTSLLTPSTDAKSPGRRPLIEVISGEDDSTESRTSVEEWDWSIDQQVPKESDEQGSDLSSIIREFKYGFAQKQSGKFSRLQDEFSDVVLVRDPEKKSATERRKEREESEEKQFSYDHYLADLHSTPSILEEIFSFVPHWQKQIECYDFTDDEKLTLLGLPRQEYLLDAIENRAVMLGLLDILFAYCYDFHVTLGETSVESSWNIAILSSTLSWFDVSSNLPLEVMMALVFEDVYEVLRAFLRRCLCFPLYRHWELARICKADVISLLRAGRKEILRCLLNIHQLFVSPTCSRPYYILNDLYIRDYCAWVQRLPDSAFHTLADTLENVKVKKMDLGLDVKLWEEAGTLALKAETGETDSDSVTSDEEIAQVSKKLEQLDVQQ</sequence>
<dbReference type="InterPro" id="IPR008978">
    <property type="entry name" value="HSP20-like_chaperone"/>
</dbReference>
<reference evidence="6" key="1">
    <citation type="submission" date="2020-11" db="EMBL/GenBank/DDBJ databases">
        <authorList>
            <person name="Tran Van P."/>
        </authorList>
    </citation>
    <scope>NUCLEOTIDE SEQUENCE</scope>
</reference>
<feature type="domain" description="CS" evidence="5">
    <location>
        <begin position="614"/>
        <end position="702"/>
    </location>
</feature>
<dbReference type="GO" id="GO:0005737">
    <property type="term" value="C:cytoplasm"/>
    <property type="evidence" value="ECO:0007669"/>
    <property type="project" value="TreeGrafter"/>
</dbReference>
<gene>
    <name evidence="6" type="ORF">DSTB1V02_LOCUS2041</name>
</gene>
<evidence type="ECO:0000256" key="3">
    <source>
        <dbReference type="SAM" id="MobiDB-lite"/>
    </source>
</evidence>
<dbReference type="Pfam" id="PF15280">
    <property type="entry name" value="BORA_N"/>
    <property type="match status" value="1"/>
</dbReference>
<evidence type="ECO:0000256" key="2">
    <source>
        <dbReference type="ARBA" id="ARBA00013750"/>
    </source>
</evidence>
<dbReference type="InterPro" id="IPR039742">
    <property type="entry name" value="Shq1"/>
</dbReference>
<dbReference type="InterPro" id="IPR023252">
    <property type="entry name" value="Aurora_borealis_protein"/>
</dbReference>
<feature type="non-terminal residue" evidence="6">
    <location>
        <position position="1084"/>
    </location>
</feature>
<feature type="region of interest" description="Disordered" evidence="3">
    <location>
        <begin position="148"/>
        <end position="174"/>
    </location>
</feature>
<proteinExistence type="inferred from homology"/>
<dbReference type="GO" id="GO:0000493">
    <property type="term" value="P:box H/ACA snoRNP assembly"/>
    <property type="evidence" value="ECO:0007669"/>
    <property type="project" value="InterPro"/>
</dbReference>
<dbReference type="PROSITE" id="PS51203">
    <property type="entry name" value="CS"/>
    <property type="match status" value="1"/>
</dbReference>
<feature type="compositionally biased region" description="Polar residues" evidence="3">
    <location>
        <begin position="151"/>
        <end position="167"/>
    </location>
</feature>
<evidence type="ECO:0000259" key="5">
    <source>
        <dbReference type="PROSITE" id="PS51203"/>
    </source>
</evidence>
<dbReference type="Proteomes" id="UP000677054">
    <property type="component" value="Unassembled WGS sequence"/>
</dbReference>
<evidence type="ECO:0000256" key="4">
    <source>
        <dbReference type="SAM" id="Phobius"/>
    </source>
</evidence>
<dbReference type="EMBL" id="CAJPEV010000212">
    <property type="protein sequence ID" value="CAG0882441.1"/>
    <property type="molecule type" value="Genomic_DNA"/>
</dbReference>
<dbReference type="InterPro" id="IPR048696">
    <property type="entry name" value="SHQ1-like_CS"/>
</dbReference>